<dbReference type="Proteomes" id="UP000234254">
    <property type="component" value="Unassembled WGS sequence"/>
</dbReference>
<reference evidence="12" key="1">
    <citation type="submission" date="2016-12" db="EMBL/GenBank/DDBJ databases">
        <title>The genomes of Aspergillus section Nigri reveals drivers in fungal speciation.</title>
        <authorList>
            <consortium name="DOE Joint Genome Institute"/>
            <person name="Vesth T.C."/>
            <person name="Nybo J."/>
            <person name="Theobald S."/>
            <person name="Brandl J."/>
            <person name="Frisvad J.C."/>
            <person name="Nielsen K.F."/>
            <person name="Lyhne E.K."/>
            <person name="Kogle M.E."/>
            <person name="Kuo A."/>
            <person name="Riley R."/>
            <person name="Clum A."/>
            <person name="Nolan M."/>
            <person name="Lipzen A."/>
            <person name="Salamov A."/>
            <person name="Henrissat B."/>
            <person name="Wiebenga A."/>
            <person name="De vries R.P."/>
            <person name="Grigoriev I.V."/>
            <person name="Mortensen U.H."/>
            <person name="Andersen M.R."/>
            <person name="Baker S.E."/>
        </authorList>
    </citation>
    <scope>NUCLEOTIDE SEQUENCE</scope>
    <source>
        <strain evidence="12">IBT 28561</strain>
    </source>
</reference>
<proteinExistence type="inferred from homology"/>
<evidence type="ECO:0000256" key="2">
    <source>
        <dbReference type="ARBA" id="ARBA00022603"/>
    </source>
</evidence>
<dbReference type="GO" id="GO:0071885">
    <property type="term" value="F:N-terminal protein N-methyltransferase activity"/>
    <property type="evidence" value="ECO:0007669"/>
    <property type="project" value="UniProtKB-EC"/>
</dbReference>
<comment type="catalytic activity">
    <reaction evidence="9">
        <text>N-terminal L-prolyl-L-prolyl-L-lysyl-[protein] + 2 S-adenosyl-L-methionine = N-terminal N,N-dimethyl-L-prolyl-L-prolyl-L-lysyl-[protein] + 2 S-adenosyl-L-homocysteine + 2 H(+)</text>
        <dbReference type="Rhea" id="RHEA:54736"/>
        <dbReference type="Rhea" id="RHEA-COMP:13787"/>
        <dbReference type="Rhea" id="RHEA-COMP:13974"/>
        <dbReference type="ChEBI" id="CHEBI:15378"/>
        <dbReference type="ChEBI" id="CHEBI:57856"/>
        <dbReference type="ChEBI" id="CHEBI:59789"/>
        <dbReference type="ChEBI" id="CHEBI:138059"/>
        <dbReference type="ChEBI" id="CHEBI:138318"/>
        <dbReference type="EC" id="2.1.1.244"/>
    </reaction>
</comment>
<dbReference type="InterPro" id="IPR029063">
    <property type="entry name" value="SAM-dependent_MTases_sf"/>
</dbReference>
<keyword evidence="3" id="KW-0808">Transferase</keyword>
<name>A0A2I1CRX2_ASPC2</name>
<feature type="binding site" evidence="11">
    <location>
        <position position="151"/>
    </location>
    <ligand>
        <name>S-adenosyl-L-methionine</name>
        <dbReference type="ChEBI" id="CHEBI:59789"/>
    </ligand>
</feature>
<evidence type="ECO:0000256" key="1">
    <source>
        <dbReference type="ARBA" id="ARBA00009059"/>
    </source>
</evidence>
<dbReference type="GO" id="GO:0005737">
    <property type="term" value="C:cytoplasm"/>
    <property type="evidence" value="ECO:0007669"/>
    <property type="project" value="TreeGrafter"/>
</dbReference>
<organism evidence="12 13">
    <name type="scientific">Aspergillus campestris (strain IBT 28561)</name>
    <dbReference type="NCBI Taxonomy" id="1392248"/>
    <lineage>
        <taxon>Eukaryota</taxon>
        <taxon>Fungi</taxon>
        <taxon>Dikarya</taxon>
        <taxon>Ascomycota</taxon>
        <taxon>Pezizomycotina</taxon>
        <taxon>Eurotiomycetes</taxon>
        <taxon>Eurotiomycetidae</taxon>
        <taxon>Eurotiales</taxon>
        <taxon>Aspergillaceae</taxon>
        <taxon>Aspergillus</taxon>
        <taxon>Aspergillus subgen. Circumdati</taxon>
    </lineage>
</organism>
<dbReference type="VEuPathDB" id="FungiDB:P168DRAFT_322420"/>
<feature type="binding site" evidence="11">
    <location>
        <position position="86"/>
    </location>
    <ligand>
        <name>S-adenosyl-L-methionine</name>
        <dbReference type="ChEBI" id="CHEBI:59789"/>
    </ligand>
</feature>
<dbReference type="EMBL" id="MSFM01000015">
    <property type="protein sequence ID" value="PKY00365.1"/>
    <property type="molecule type" value="Genomic_DNA"/>
</dbReference>
<keyword evidence="2" id="KW-0489">Methyltransferase</keyword>
<dbReference type="OrthoDB" id="1298661at2759"/>
<dbReference type="PANTHER" id="PTHR12753:SF0">
    <property type="entry name" value="ALPHA N-TERMINAL PROTEIN METHYLTRANSFERASE 1"/>
    <property type="match status" value="1"/>
</dbReference>
<keyword evidence="4 11" id="KW-0949">S-adenosyl-L-methionine</keyword>
<dbReference type="GO" id="GO:0032259">
    <property type="term" value="P:methylation"/>
    <property type="evidence" value="ECO:0007669"/>
    <property type="project" value="UniProtKB-KW"/>
</dbReference>
<comment type="catalytic activity">
    <reaction evidence="10">
        <text>N-terminal L-alanyl-L-prolyl-L-lysyl-[protein] + 3 S-adenosyl-L-methionine = N-terminal N,N,N-trimethyl-L-alanyl-L-prolyl-L-lysyl-[protein] + 3 S-adenosyl-L-homocysteine + 3 H(+)</text>
        <dbReference type="Rhea" id="RHEA:54712"/>
        <dbReference type="Rhea" id="RHEA-COMP:13785"/>
        <dbReference type="Rhea" id="RHEA-COMP:13971"/>
        <dbReference type="ChEBI" id="CHEBI:15378"/>
        <dbReference type="ChEBI" id="CHEBI:57856"/>
        <dbReference type="ChEBI" id="CHEBI:59789"/>
        <dbReference type="ChEBI" id="CHEBI:138057"/>
        <dbReference type="ChEBI" id="CHEBI:138315"/>
        <dbReference type="EC" id="2.1.1.244"/>
    </reaction>
</comment>
<evidence type="ECO:0000256" key="7">
    <source>
        <dbReference type="ARBA" id="ARBA00043129"/>
    </source>
</evidence>
<protein>
    <recommendedName>
        <fullName evidence="6">Alpha N-terminal protein methyltransferase 1</fullName>
        <ecNumber evidence="5">2.1.1.244</ecNumber>
    </recommendedName>
    <alternativeName>
        <fullName evidence="7">X-Pro-Lys N-terminal protein methyltransferase 1</fullName>
    </alternativeName>
</protein>
<dbReference type="EC" id="2.1.1.244" evidence="5"/>
<comment type="caution">
    <text evidence="12">The sequence shown here is derived from an EMBL/GenBank/DDBJ whole genome shotgun (WGS) entry which is preliminary data.</text>
</comment>
<dbReference type="Pfam" id="PF05891">
    <property type="entry name" value="Methyltransf_PK"/>
    <property type="match status" value="1"/>
</dbReference>
<dbReference type="InterPro" id="IPR008576">
    <property type="entry name" value="MeTrfase_NTM1"/>
</dbReference>
<comment type="similarity">
    <text evidence="1">Belongs to the methyltransferase superfamily. NTM1 family.</text>
</comment>
<feature type="binding site" evidence="11">
    <location>
        <position position="91"/>
    </location>
    <ligand>
        <name>S-adenosyl-L-methionine</name>
        <dbReference type="ChEBI" id="CHEBI:59789"/>
    </ligand>
</feature>
<comment type="catalytic activity">
    <reaction evidence="8">
        <text>N-terminal L-seryl-L-prolyl-L-lysyl-[protein] + 3 S-adenosyl-L-methionine = N-terminal N,N,N-trimethyl-L-seryl-L-prolyl-L-lysyl-[protein] + 3 S-adenosyl-L-homocysteine + 3 H(+)</text>
        <dbReference type="Rhea" id="RHEA:54724"/>
        <dbReference type="Rhea" id="RHEA-COMP:13789"/>
        <dbReference type="Rhea" id="RHEA-COMP:13973"/>
        <dbReference type="ChEBI" id="CHEBI:15378"/>
        <dbReference type="ChEBI" id="CHEBI:57856"/>
        <dbReference type="ChEBI" id="CHEBI:59789"/>
        <dbReference type="ChEBI" id="CHEBI:138061"/>
        <dbReference type="ChEBI" id="CHEBI:138317"/>
        <dbReference type="EC" id="2.1.1.244"/>
    </reaction>
</comment>
<evidence type="ECO:0000313" key="13">
    <source>
        <dbReference type="Proteomes" id="UP000234254"/>
    </source>
</evidence>
<evidence type="ECO:0000256" key="8">
    <source>
        <dbReference type="ARBA" id="ARBA00047306"/>
    </source>
</evidence>
<evidence type="ECO:0000256" key="5">
    <source>
        <dbReference type="ARBA" id="ARBA00039112"/>
    </source>
</evidence>
<dbReference type="GeneID" id="36548095"/>
<dbReference type="AlphaFoldDB" id="A0A2I1CRX2"/>
<evidence type="ECO:0000256" key="6">
    <source>
        <dbReference type="ARBA" id="ARBA00039449"/>
    </source>
</evidence>
<dbReference type="PANTHER" id="PTHR12753">
    <property type="entry name" value="AD-003 - RELATED"/>
    <property type="match status" value="1"/>
</dbReference>
<evidence type="ECO:0000256" key="9">
    <source>
        <dbReference type="ARBA" id="ARBA00047885"/>
    </source>
</evidence>
<dbReference type="PIRSF" id="PIRSF016958">
    <property type="entry name" value="DUF858_MeTrfase_lik"/>
    <property type="match status" value="1"/>
</dbReference>
<evidence type="ECO:0000256" key="11">
    <source>
        <dbReference type="PIRSR" id="PIRSR016958-1"/>
    </source>
</evidence>
<dbReference type="SUPFAM" id="SSF53335">
    <property type="entry name" value="S-adenosyl-L-methionine-dependent methyltransferases"/>
    <property type="match status" value="1"/>
</dbReference>
<evidence type="ECO:0000313" key="12">
    <source>
        <dbReference type="EMBL" id="PKY00365.1"/>
    </source>
</evidence>
<gene>
    <name evidence="12" type="ORF">P168DRAFT_322420</name>
</gene>
<keyword evidence="13" id="KW-1185">Reference proteome</keyword>
<evidence type="ECO:0000256" key="3">
    <source>
        <dbReference type="ARBA" id="ARBA00022679"/>
    </source>
</evidence>
<evidence type="ECO:0000256" key="4">
    <source>
        <dbReference type="ARBA" id="ARBA00022691"/>
    </source>
</evidence>
<accession>A0A2I1CRX2</accession>
<dbReference type="Gene3D" id="3.40.50.150">
    <property type="entry name" value="Vaccinia Virus protein VP39"/>
    <property type="match status" value="1"/>
</dbReference>
<dbReference type="RefSeq" id="XP_024688959.1">
    <property type="nucleotide sequence ID" value="XM_024840571.1"/>
</dbReference>
<sequence>MSFDQYTIDSDSQAEAPADSYIDHAASIKYWNGVPATSGGMLGMLGDYPWYSRIDLRGSRTFLAKAHRLVPSCKKEGKLHRGVDCGAGVGRITEGFLGQVCEVMDAVEPVEKFACVLKERVPKMDCAVEDVYIVGLEGWVPEKKYDLIWIQFCVGHLTDGQLRECFVRCKNALTETGMLVIKENNSTDVDGEDIYDELDSSVTRTDAKLRQLFNEAELNLITSEIQAGFPKSFNLFPVKMYALRPKT</sequence>
<evidence type="ECO:0000256" key="10">
    <source>
        <dbReference type="ARBA" id="ARBA00048167"/>
    </source>
</evidence>